<gene>
    <name evidence="2" type="ORF">PLOB_00046239</name>
</gene>
<comment type="caution">
    <text evidence="2">The sequence shown here is derived from an EMBL/GenBank/DDBJ whole genome shotgun (WGS) entry which is preliminary data.</text>
</comment>
<dbReference type="PANTHER" id="PTHR16156:SF10">
    <property type="entry name" value="AFTIPHILIN-RELATED"/>
    <property type="match status" value="1"/>
</dbReference>
<reference evidence="2 3" key="1">
    <citation type="submission" date="2022-05" db="EMBL/GenBank/DDBJ databases">
        <authorList>
            <consortium name="Genoscope - CEA"/>
            <person name="William W."/>
        </authorList>
    </citation>
    <scope>NUCLEOTIDE SEQUENCE [LARGE SCALE GENOMIC DNA]</scope>
</reference>
<feature type="compositionally biased region" description="Basic and acidic residues" evidence="1">
    <location>
        <begin position="176"/>
        <end position="191"/>
    </location>
</feature>
<keyword evidence="3" id="KW-1185">Reference proteome</keyword>
<dbReference type="Proteomes" id="UP001159405">
    <property type="component" value="Unassembled WGS sequence"/>
</dbReference>
<feature type="region of interest" description="Disordered" evidence="1">
    <location>
        <begin position="207"/>
        <end position="285"/>
    </location>
</feature>
<feature type="non-terminal residue" evidence="2">
    <location>
        <position position="1"/>
    </location>
</feature>
<feature type="compositionally biased region" description="Basic and acidic residues" evidence="1">
    <location>
        <begin position="12"/>
        <end position="23"/>
    </location>
</feature>
<dbReference type="EMBL" id="CALNXK010000082">
    <property type="protein sequence ID" value="CAH3147734.1"/>
    <property type="molecule type" value="Genomic_DNA"/>
</dbReference>
<accession>A0ABN8PNP5</accession>
<protein>
    <submittedName>
        <fullName evidence="2">Uncharacterized protein</fullName>
    </submittedName>
</protein>
<evidence type="ECO:0000256" key="1">
    <source>
        <dbReference type="SAM" id="MobiDB-lite"/>
    </source>
</evidence>
<organism evidence="2 3">
    <name type="scientific">Porites lobata</name>
    <dbReference type="NCBI Taxonomy" id="104759"/>
    <lineage>
        <taxon>Eukaryota</taxon>
        <taxon>Metazoa</taxon>
        <taxon>Cnidaria</taxon>
        <taxon>Anthozoa</taxon>
        <taxon>Hexacorallia</taxon>
        <taxon>Scleractinia</taxon>
        <taxon>Fungiina</taxon>
        <taxon>Poritidae</taxon>
        <taxon>Porites</taxon>
    </lineage>
</organism>
<feature type="compositionally biased region" description="Basic and acidic residues" evidence="1">
    <location>
        <begin position="69"/>
        <end position="97"/>
    </location>
</feature>
<feature type="compositionally biased region" description="Basic and acidic residues" evidence="1">
    <location>
        <begin position="245"/>
        <end position="255"/>
    </location>
</feature>
<dbReference type="InterPro" id="IPR046359">
    <property type="entry name" value="Aftin-like"/>
</dbReference>
<sequence length="669" mass="73102">SDDDDDFGDFGSFEKKHGKKDETSSDSITVDAKLTESKVNNDPFVAKASAIQDKDTDNDFGDFGAFEVNHSEKEERTGSVDSEPKPMSNQEKDKDDFGGFGAFDSFSSDTREDKDQNNSIGSCSASDLEEKPLQIEGQNSDDFGDFDSFRPSAMNSQKGCDGSSANTETFGSFESNIKDSQKDNERSKDFGDFGTFESSVENSLNNGQCNDDFGGFDGNKSNTKRVQEKDENTDDFGDFGSFETNAKDSERHNENGDDFGDFGSFESNTKDFGQDAQSGFGDFGAFKSRDSIKKDGGDDDCGDFGASNTKGELKQNIQTNEFGAFDSKSKNLSTAKQTDDDFGDFSHGKENKSGGFASFSSSNSNLTASLGASTDKNTRIKQQKTEILQHFSPSVNFMIKQARDSISVCFTSQLKNKFNSQSQEVFVTVYLPRETSPLQVIISELTQQDGEVRRRQTLLCVITNLLLAILSEEGRTCHVPGALLMPAPVSKMPQFTSELDFLEPLKGSQAAVQSPLQSKESMQGSSHPMALPDLSFIMGNSLKRTSSKPDVKDNISDTTSESSSLDLDFFAPSISQPQEGKTASRGLYEEDLLGLNISLSSVDQQKLDSPKPQKTSDTKKVWQRGGVTIPLSSQEKQAQLSAAAKNILDQLEDLAFMNSPVLMFPLKPE</sequence>
<evidence type="ECO:0000313" key="3">
    <source>
        <dbReference type="Proteomes" id="UP001159405"/>
    </source>
</evidence>
<name>A0ABN8PNP5_9CNID</name>
<dbReference type="PANTHER" id="PTHR16156">
    <property type="entry name" value="AFTIPHILIN A-RELATED"/>
    <property type="match status" value="1"/>
</dbReference>
<feature type="region of interest" description="Disordered" evidence="1">
    <location>
        <begin position="1"/>
        <end position="194"/>
    </location>
</feature>
<feature type="region of interest" description="Disordered" evidence="1">
    <location>
        <begin position="544"/>
        <end position="563"/>
    </location>
</feature>
<feature type="compositionally biased region" description="Polar residues" evidence="1">
    <location>
        <begin position="153"/>
        <end position="175"/>
    </location>
</feature>
<proteinExistence type="predicted"/>
<evidence type="ECO:0000313" key="2">
    <source>
        <dbReference type="EMBL" id="CAH3147734.1"/>
    </source>
</evidence>